<dbReference type="AlphaFoldDB" id="A0A364NN56"/>
<dbReference type="OrthoDB" id="9800666at2"/>
<dbReference type="GO" id="GO:0005615">
    <property type="term" value="C:extracellular space"/>
    <property type="evidence" value="ECO:0007669"/>
    <property type="project" value="TreeGrafter"/>
</dbReference>
<organism evidence="3 4">
    <name type="scientific">Nitrincola tibetensis</name>
    <dbReference type="NCBI Taxonomy" id="2219697"/>
    <lineage>
        <taxon>Bacteria</taxon>
        <taxon>Pseudomonadati</taxon>
        <taxon>Pseudomonadota</taxon>
        <taxon>Gammaproteobacteria</taxon>
        <taxon>Oceanospirillales</taxon>
        <taxon>Oceanospirillaceae</taxon>
        <taxon>Nitrincola</taxon>
    </lineage>
</organism>
<evidence type="ECO:0000313" key="4">
    <source>
        <dbReference type="Proteomes" id="UP000250744"/>
    </source>
</evidence>
<protein>
    <submittedName>
        <fullName evidence="3">Fasciclin domain-containing protein</fullName>
    </submittedName>
</protein>
<feature type="chain" id="PRO_5016784668" evidence="1">
    <location>
        <begin position="24"/>
        <end position="179"/>
    </location>
</feature>
<dbReference type="InterPro" id="IPR050904">
    <property type="entry name" value="Adhesion/Biosynth-related"/>
</dbReference>
<dbReference type="FunFam" id="2.30.180.10:FF:000019">
    <property type="entry name" value="Cell surface lipoprotein"/>
    <property type="match status" value="1"/>
</dbReference>
<dbReference type="EMBL" id="QKRX01000005">
    <property type="protein sequence ID" value="RAU18335.1"/>
    <property type="molecule type" value="Genomic_DNA"/>
</dbReference>
<dbReference type="PANTHER" id="PTHR10900:SF77">
    <property type="entry name" value="FI19380P1"/>
    <property type="match status" value="1"/>
</dbReference>
<keyword evidence="1" id="KW-0732">Signal</keyword>
<sequence length="179" mass="18400">MRKMKTLAIAIASSLALTGMAFAHNHGGNKESSGNGYSQEEKVGTITEIAVSNGSFETLVAALSAAELVEVLSGEGPFTVFAPTDDAFAALPAGTVESLLEPENRDQLTAILTYHVVPGLVMSGDIAGQQLSAETVQGSSLNVNATGDSVMINNATVVMADVKASNGVIHVIDTVLIPE</sequence>
<feature type="signal peptide" evidence="1">
    <location>
        <begin position="1"/>
        <end position="23"/>
    </location>
</feature>
<dbReference type="Gene3D" id="2.30.180.10">
    <property type="entry name" value="FAS1 domain"/>
    <property type="match status" value="1"/>
</dbReference>
<proteinExistence type="predicted"/>
<dbReference type="InterPro" id="IPR000782">
    <property type="entry name" value="FAS1_domain"/>
</dbReference>
<keyword evidence="4" id="KW-1185">Reference proteome</keyword>
<dbReference type="SMART" id="SM00554">
    <property type="entry name" value="FAS1"/>
    <property type="match status" value="1"/>
</dbReference>
<dbReference type="InterPro" id="IPR036378">
    <property type="entry name" value="FAS1_dom_sf"/>
</dbReference>
<dbReference type="PANTHER" id="PTHR10900">
    <property type="entry name" value="PERIOSTIN-RELATED"/>
    <property type="match status" value="1"/>
</dbReference>
<accession>A0A364NN56</accession>
<gene>
    <name evidence="3" type="ORF">DN062_08885</name>
</gene>
<dbReference type="RefSeq" id="WP_112158976.1">
    <property type="nucleotide sequence ID" value="NZ_QKRX01000005.1"/>
</dbReference>
<reference evidence="3 4" key="1">
    <citation type="submission" date="2018-06" db="EMBL/GenBank/DDBJ databases">
        <title>Nitrincola tibetense sp. nov., isolated from Lake XuguoCo on Tibetan Plateau.</title>
        <authorList>
            <person name="Xing P."/>
        </authorList>
    </citation>
    <scope>NUCLEOTIDE SEQUENCE [LARGE SCALE GENOMIC DNA]</scope>
    <source>
        <strain evidence="4">xg18</strain>
    </source>
</reference>
<evidence type="ECO:0000256" key="1">
    <source>
        <dbReference type="SAM" id="SignalP"/>
    </source>
</evidence>
<dbReference type="PROSITE" id="PS50213">
    <property type="entry name" value="FAS1"/>
    <property type="match status" value="1"/>
</dbReference>
<evidence type="ECO:0000259" key="2">
    <source>
        <dbReference type="PROSITE" id="PS50213"/>
    </source>
</evidence>
<comment type="caution">
    <text evidence="3">The sequence shown here is derived from an EMBL/GenBank/DDBJ whole genome shotgun (WGS) entry which is preliminary data.</text>
</comment>
<feature type="domain" description="FAS1" evidence="2">
    <location>
        <begin position="43"/>
        <end position="176"/>
    </location>
</feature>
<evidence type="ECO:0000313" key="3">
    <source>
        <dbReference type="EMBL" id="RAU18335.1"/>
    </source>
</evidence>
<name>A0A364NN56_9GAMM</name>
<dbReference type="SUPFAM" id="SSF82153">
    <property type="entry name" value="FAS1 domain"/>
    <property type="match status" value="1"/>
</dbReference>
<dbReference type="Proteomes" id="UP000250744">
    <property type="component" value="Unassembled WGS sequence"/>
</dbReference>
<dbReference type="Pfam" id="PF02469">
    <property type="entry name" value="Fasciclin"/>
    <property type="match status" value="1"/>
</dbReference>